<comment type="caution">
    <text evidence="9">The sequence shown here is derived from an EMBL/GenBank/DDBJ whole genome shotgun (WGS) entry which is preliminary data.</text>
</comment>
<organism evidence="9 10">
    <name type="scientific">Candidatus Limivivens merdigallinarum</name>
    <dbReference type="NCBI Taxonomy" id="2840859"/>
    <lineage>
        <taxon>Bacteria</taxon>
        <taxon>Bacillati</taxon>
        <taxon>Bacillota</taxon>
        <taxon>Clostridia</taxon>
        <taxon>Lachnospirales</taxon>
        <taxon>Lachnospiraceae</taxon>
        <taxon>Lachnospiraceae incertae sedis</taxon>
        <taxon>Candidatus Limivivens</taxon>
    </lineage>
</organism>
<accession>A0A9D1A053</accession>
<keyword evidence="2 7" id="KW-0813">Transport</keyword>
<dbReference type="PANTHER" id="PTHR43744">
    <property type="entry name" value="ABC TRANSPORTER PERMEASE PROTEIN MG189-RELATED-RELATED"/>
    <property type="match status" value="1"/>
</dbReference>
<dbReference type="PROSITE" id="PS50928">
    <property type="entry name" value="ABC_TM1"/>
    <property type="match status" value="1"/>
</dbReference>
<evidence type="ECO:0000256" key="6">
    <source>
        <dbReference type="ARBA" id="ARBA00023136"/>
    </source>
</evidence>
<feature type="transmembrane region" description="Helical" evidence="7">
    <location>
        <begin position="193"/>
        <end position="217"/>
    </location>
</feature>
<feature type="domain" description="ABC transmembrane type-1" evidence="8">
    <location>
        <begin position="68"/>
        <end position="262"/>
    </location>
</feature>
<dbReference type="PANTHER" id="PTHR43744:SF8">
    <property type="entry name" value="SN-GLYCEROL-3-PHOSPHATE TRANSPORT SYSTEM PERMEASE PROTEIN UGPE"/>
    <property type="match status" value="1"/>
</dbReference>
<evidence type="ECO:0000256" key="3">
    <source>
        <dbReference type="ARBA" id="ARBA00022475"/>
    </source>
</evidence>
<reference evidence="9" key="2">
    <citation type="journal article" date="2021" name="PeerJ">
        <title>Extensive microbial diversity within the chicken gut microbiome revealed by metagenomics and culture.</title>
        <authorList>
            <person name="Gilroy R."/>
            <person name="Ravi A."/>
            <person name="Getino M."/>
            <person name="Pursley I."/>
            <person name="Horton D.L."/>
            <person name="Alikhan N.F."/>
            <person name="Baker D."/>
            <person name="Gharbi K."/>
            <person name="Hall N."/>
            <person name="Watson M."/>
            <person name="Adriaenssens E.M."/>
            <person name="Foster-Nyarko E."/>
            <person name="Jarju S."/>
            <person name="Secka A."/>
            <person name="Antonio M."/>
            <person name="Oren A."/>
            <person name="Chaudhuri R.R."/>
            <person name="La Ragione R."/>
            <person name="Hildebrand F."/>
            <person name="Pallen M.J."/>
        </authorList>
    </citation>
    <scope>NUCLEOTIDE SEQUENCE</scope>
    <source>
        <strain evidence="9">ChiSjej3B21-11622</strain>
    </source>
</reference>
<reference evidence="9" key="1">
    <citation type="submission" date="2020-10" db="EMBL/GenBank/DDBJ databases">
        <authorList>
            <person name="Gilroy R."/>
        </authorList>
    </citation>
    <scope>NUCLEOTIDE SEQUENCE</scope>
    <source>
        <strain evidence="9">ChiSjej3B21-11622</strain>
    </source>
</reference>
<keyword evidence="6 7" id="KW-0472">Membrane</keyword>
<dbReference type="InterPro" id="IPR000515">
    <property type="entry name" value="MetI-like"/>
</dbReference>
<gene>
    <name evidence="9" type="ORF">IAB26_15015</name>
</gene>
<feature type="transmembrane region" description="Helical" evidence="7">
    <location>
        <begin position="136"/>
        <end position="158"/>
    </location>
</feature>
<proteinExistence type="inferred from homology"/>
<dbReference type="Pfam" id="PF00528">
    <property type="entry name" value="BPD_transp_1"/>
    <property type="match status" value="1"/>
</dbReference>
<protein>
    <submittedName>
        <fullName evidence="9">Carbohydrate ABC transporter permease</fullName>
    </submittedName>
</protein>
<name>A0A9D1A053_9FIRM</name>
<dbReference type="InterPro" id="IPR035906">
    <property type="entry name" value="MetI-like_sf"/>
</dbReference>
<evidence type="ECO:0000256" key="4">
    <source>
        <dbReference type="ARBA" id="ARBA00022692"/>
    </source>
</evidence>
<evidence type="ECO:0000259" key="8">
    <source>
        <dbReference type="PROSITE" id="PS50928"/>
    </source>
</evidence>
<evidence type="ECO:0000313" key="10">
    <source>
        <dbReference type="Proteomes" id="UP000886886"/>
    </source>
</evidence>
<dbReference type="Proteomes" id="UP000886886">
    <property type="component" value="Unassembled WGS sequence"/>
</dbReference>
<comment type="similarity">
    <text evidence="7">Belongs to the binding-protein-dependent transport system permease family.</text>
</comment>
<keyword evidence="3" id="KW-1003">Cell membrane</keyword>
<dbReference type="AlphaFoldDB" id="A0A9D1A053"/>
<feature type="transmembrane region" description="Helical" evidence="7">
    <location>
        <begin position="106"/>
        <end position="124"/>
    </location>
</feature>
<comment type="subcellular location">
    <subcellularLocation>
        <location evidence="1 7">Cell membrane</location>
        <topology evidence="1 7">Multi-pass membrane protein</topology>
    </subcellularLocation>
</comment>
<keyword evidence="5 7" id="KW-1133">Transmembrane helix</keyword>
<dbReference type="GO" id="GO:0005886">
    <property type="term" value="C:plasma membrane"/>
    <property type="evidence" value="ECO:0007669"/>
    <property type="project" value="UniProtKB-SubCell"/>
</dbReference>
<evidence type="ECO:0000256" key="7">
    <source>
        <dbReference type="RuleBase" id="RU363032"/>
    </source>
</evidence>
<evidence type="ECO:0000313" key="9">
    <source>
        <dbReference type="EMBL" id="HIQ97858.1"/>
    </source>
</evidence>
<dbReference type="SUPFAM" id="SSF161098">
    <property type="entry name" value="MetI-like"/>
    <property type="match status" value="1"/>
</dbReference>
<evidence type="ECO:0000256" key="5">
    <source>
        <dbReference type="ARBA" id="ARBA00022989"/>
    </source>
</evidence>
<sequence length="277" mass="30919">MKKHTRNEILVTIALIVFFLIFLSPIFIALFGSFREMTDTSNYLRLFHPISLESYTTAFERMSYFRSLKNSLLITVISVVVLLTCCSMAGYAIARLRGKLGSFFQIFFLAGMIVSAQMSIIPMYQVVNSLGIGNTIIAPICLYVTSALPFSIFLYTNFIKSGVPYSLEEAARIDGASIPFTFVRIVIPLTKPALVSLIITQGVPIWNDFFFGMLFLSSPTKKTLPLMMLNFIGDMENATQWNMLFAACFLSALPILIIYAFLQRYFVGGLTVGAVKG</sequence>
<dbReference type="CDD" id="cd06261">
    <property type="entry name" value="TM_PBP2"/>
    <property type="match status" value="1"/>
</dbReference>
<evidence type="ECO:0000256" key="1">
    <source>
        <dbReference type="ARBA" id="ARBA00004651"/>
    </source>
</evidence>
<dbReference type="EMBL" id="DVFT01000222">
    <property type="protein sequence ID" value="HIQ97858.1"/>
    <property type="molecule type" value="Genomic_DNA"/>
</dbReference>
<evidence type="ECO:0000256" key="2">
    <source>
        <dbReference type="ARBA" id="ARBA00022448"/>
    </source>
</evidence>
<dbReference type="GO" id="GO:0055085">
    <property type="term" value="P:transmembrane transport"/>
    <property type="evidence" value="ECO:0007669"/>
    <property type="project" value="InterPro"/>
</dbReference>
<feature type="transmembrane region" description="Helical" evidence="7">
    <location>
        <begin position="238"/>
        <end position="262"/>
    </location>
</feature>
<keyword evidence="4 7" id="KW-0812">Transmembrane</keyword>
<feature type="transmembrane region" description="Helical" evidence="7">
    <location>
        <begin position="72"/>
        <end position="94"/>
    </location>
</feature>
<dbReference type="Gene3D" id="1.10.3720.10">
    <property type="entry name" value="MetI-like"/>
    <property type="match status" value="1"/>
</dbReference>
<feature type="transmembrane region" description="Helical" evidence="7">
    <location>
        <begin position="9"/>
        <end position="34"/>
    </location>
</feature>